<dbReference type="Gene3D" id="3.10.450.50">
    <property type="match status" value="1"/>
</dbReference>
<comment type="caution">
    <text evidence="2">The sequence shown here is derived from an EMBL/GenBank/DDBJ whole genome shotgun (WGS) entry which is preliminary data.</text>
</comment>
<dbReference type="EMBL" id="JBHRZG010000008">
    <property type="protein sequence ID" value="MFC3832798.1"/>
    <property type="molecule type" value="Genomic_DNA"/>
</dbReference>
<dbReference type="InterPro" id="IPR037401">
    <property type="entry name" value="SnoaL-like"/>
</dbReference>
<dbReference type="RefSeq" id="WP_322473960.1">
    <property type="nucleotide sequence ID" value="NZ_JBHRZG010000008.1"/>
</dbReference>
<keyword evidence="3" id="KW-1185">Reference proteome</keyword>
<protein>
    <submittedName>
        <fullName evidence="2">Nuclear transport factor 2 family protein</fullName>
    </submittedName>
</protein>
<sequence>MTITDDFMAALSTAESSGDVSPLLELHAENVTLQNLTDKEWSGQDGAREFWEAYLGNFDDIQSEFTESHEAAGMGVMEWVATGHMKGGRELSYRGVSIIEIGDGKVQAFRTYYDSAAFVGPVETK</sequence>
<gene>
    <name evidence="2" type="ORF">ACFOSB_08005</name>
</gene>
<reference evidence="3" key="1">
    <citation type="journal article" date="2019" name="Int. J. Syst. Evol. Microbiol.">
        <title>The Global Catalogue of Microorganisms (GCM) 10K type strain sequencing project: providing services to taxonomists for standard genome sequencing and annotation.</title>
        <authorList>
            <consortium name="The Broad Institute Genomics Platform"/>
            <consortium name="The Broad Institute Genome Sequencing Center for Infectious Disease"/>
            <person name="Wu L."/>
            <person name="Ma J."/>
        </authorList>
    </citation>
    <scope>NUCLEOTIDE SEQUENCE [LARGE SCALE GENOMIC DNA]</scope>
    <source>
        <strain evidence="3">CCTCC AB 2017081</strain>
    </source>
</reference>
<dbReference type="InterPro" id="IPR032710">
    <property type="entry name" value="NTF2-like_dom_sf"/>
</dbReference>
<evidence type="ECO:0000313" key="3">
    <source>
        <dbReference type="Proteomes" id="UP001595803"/>
    </source>
</evidence>
<dbReference type="Proteomes" id="UP001595803">
    <property type="component" value="Unassembled WGS sequence"/>
</dbReference>
<evidence type="ECO:0000313" key="2">
    <source>
        <dbReference type="EMBL" id="MFC3832798.1"/>
    </source>
</evidence>
<proteinExistence type="predicted"/>
<name>A0ABV7Z931_9DEIO</name>
<evidence type="ECO:0000259" key="1">
    <source>
        <dbReference type="Pfam" id="PF12680"/>
    </source>
</evidence>
<dbReference type="SUPFAM" id="SSF54427">
    <property type="entry name" value="NTF2-like"/>
    <property type="match status" value="1"/>
</dbReference>
<dbReference type="Pfam" id="PF12680">
    <property type="entry name" value="SnoaL_2"/>
    <property type="match status" value="1"/>
</dbReference>
<accession>A0ABV7Z931</accession>
<feature type="domain" description="SnoaL-like" evidence="1">
    <location>
        <begin position="12"/>
        <end position="106"/>
    </location>
</feature>
<organism evidence="2 3">
    <name type="scientific">Deinococcus rufus</name>
    <dbReference type="NCBI Taxonomy" id="2136097"/>
    <lineage>
        <taxon>Bacteria</taxon>
        <taxon>Thermotogati</taxon>
        <taxon>Deinococcota</taxon>
        <taxon>Deinococci</taxon>
        <taxon>Deinococcales</taxon>
        <taxon>Deinococcaceae</taxon>
        <taxon>Deinococcus</taxon>
    </lineage>
</organism>